<feature type="binding site" evidence="3">
    <location>
        <position position="345"/>
    </location>
    <ligand>
        <name>Cu cation</name>
        <dbReference type="ChEBI" id="CHEBI:23378"/>
    </ligand>
</feature>
<evidence type="ECO:0000256" key="3">
    <source>
        <dbReference type="PIRSR" id="PIRSR603782-1"/>
    </source>
</evidence>
<evidence type="ECO:0000313" key="7">
    <source>
        <dbReference type="EMBL" id="HGY94499.1"/>
    </source>
</evidence>
<comment type="caution">
    <text evidence="7">The sequence shown here is derived from an EMBL/GenBank/DDBJ whole genome shotgun (WGS) entry which is preliminary data.</text>
</comment>
<feature type="region of interest" description="Disordered" evidence="5">
    <location>
        <begin position="26"/>
        <end position="60"/>
    </location>
</feature>
<dbReference type="PANTHER" id="PTHR12151">
    <property type="entry name" value="ELECTRON TRANSPORT PROTIN SCO1/SENC FAMILY MEMBER"/>
    <property type="match status" value="1"/>
</dbReference>
<dbReference type="Gene3D" id="3.40.30.10">
    <property type="entry name" value="Glutaredoxin"/>
    <property type="match status" value="1"/>
</dbReference>
<comment type="similarity">
    <text evidence="1">Belongs to the SCO1/2 family.</text>
</comment>
<evidence type="ECO:0000256" key="5">
    <source>
        <dbReference type="SAM" id="MobiDB-lite"/>
    </source>
</evidence>
<dbReference type="InterPro" id="IPR042230">
    <property type="entry name" value="CusF_sf"/>
</dbReference>
<organism evidence="7">
    <name type="scientific">Acidobacterium capsulatum</name>
    <dbReference type="NCBI Taxonomy" id="33075"/>
    <lineage>
        <taxon>Bacteria</taxon>
        <taxon>Pseudomonadati</taxon>
        <taxon>Acidobacteriota</taxon>
        <taxon>Terriglobia</taxon>
        <taxon>Terriglobales</taxon>
        <taxon>Acidobacteriaceae</taxon>
        <taxon>Acidobacterium</taxon>
    </lineage>
</organism>
<proteinExistence type="inferred from homology"/>
<dbReference type="EMBL" id="DTKL01000043">
    <property type="protein sequence ID" value="HGY94499.1"/>
    <property type="molecule type" value="Genomic_DNA"/>
</dbReference>
<feature type="disulfide bond" description="Redox-active" evidence="4">
    <location>
        <begin position="341"/>
        <end position="345"/>
    </location>
</feature>
<feature type="binding site" evidence="3">
    <location>
        <position position="434"/>
    </location>
    <ligand>
        <name>Cu cation</name>
        <dbReference type="ChEBI" id="CHEBI:23378"/>
    </ligand>
</feature>
<dbReference type="PANTHER" id="PTHR12151:SF25">
    <property type="entry name" value="LINALOOL DEHYDRATASE_ISOMERASE DOMAIN-CONTAINING PROTEIN"/>
    <property type="match status" value="1"/>
</dbReference>
<dbReference type="Pfam" id="PF02630">
    <property type="entry name" value="SCO1-SenC"/>
    <property type="match status" value="1"/>
</dbReference>
<dbReference type="Gene3D" id="2.40.50.320">
    <property type="entry name" value="Copper binding periplasmic protein CusF"/>
    <property type="match status" value="1"/>
</dbReference>
<dbReference type="GO" id="GO:0046872">
    <property type="term" value="F:metal ion binding"/>
    <property type="evidence" value="ECO:0007669"/>
    <property type="project" value="UniProtKB-KW"/>
</dbReference>
<evidence type="ECO:0000256" key="2">
    <source>
        <dbReference type="ARBA" id="ARBA00023008"/>
    </source>
</evidence>
<sequence length="485" mass="52196">MRQAALPVAAALLAHAGELDAEIDEHRDHEQQPDPLQGRHAAKEPCSGRGEASDNRGNDGDALALRVQRRAGWVALKTDSHDRKSVPVAAKCRSLATWKRALFILEESRLRGFLPPGGPERPMRRYPGAKRCVQQDWCAPACAEKMPREAAARGPQRFAPKGDRAMSRHRMLRMGTAALSGLLVAFAAGCNKLSHPAGFEQASAVGGSLNVTSYAMTGRVLGKSGVTHQVMIEQGVIPGFMPATDAVYTLKDSTVFDGLKPGDQIKGDVLVPADGSARHLTDIVVTSEPEHALTMAELPPHPLLVGESVPGIPMTNQSGKPTALTDYQGKAVLITFVDSQCKEDCPVITHMFAQINGLLKKNPAAWEHSHLITISIDPAHDTPPVLRRYGLEYLKGKPAGFAHWEFVDLTPANLKRLATDFNVSYEQTSDDIEHTMDITLIGPDNKVVRSWSGDDWNAKKIAAAVAASATGQPQPAENNGGKATA</sequence>
<gene>
    <name evidence="7" type="ORF">ENW50_07430</name>
</gene>
<feature type="binding site" evidence="3">
    <location>
        <position position="341"/>
    </location>
    <ligand>
        <name>Cu cation</name>
        <dbReference type="ChEBI" id="CHEBI:23378"/>
    </ligand>
</feature>
<keyword evidence="2 3" id="KW-0186">Copper</keyword>
<dbReference type="AlphaFoldDB" id="A0A7V5CTF3"/>
<keyword evidence="4" id="KW-1015">Disulfide bond</keyword>
<keyword evidence="3" id="KW-0479">Metal-binding</keyword>
<feature type="region of interest" description="Disordered" evidence="5">
    <location>
        <begin position="466"/>
        <end position="485"/>
    </location>
</feature>
<evidence type="ECO:0000256" key="1">
    <source>
        <dbReference type="ARBA" id="ARBA00010996"/>
    </source>
</evidence>
<reference evidence="7" key="1">
    <citation type="journal article" date="2020" name="mSystems">
        <title>Genome- and Community-Level Interaction Insights into Carbon Utilization and Element Cycling Functions of Hydrothermarchaeota in Hydrothermal Sediment.</title>
        <authorList>
            <person name="Zhou Z."/>
            <person name="Liu Y."/>
            <person name="Xu W."/>
            <person name="Pan J."/>
            <person name="Luo Z.H."/>
            <person name="Li M."/>
        </authorList>
    </citation>
    <scope>NUCLEOTIDE SEQUENCE [LARGE SCALE GENOMIC DNA]</scope>
    <source>
        <strain evidence="7">SpSt-855</strain>
    </source>
</reference>
<evidence type="ECO:0000259" key="6">
    <source>
        <dbReference type="PROSITE" id="PS51352"/>
    </source>
</evidence>
<feature type="domain" description="Thioredoxin" evidence="6">
    <location>
        <begin position="303"/>
        <end position="470"/>
    </location>
</feature>
<accession>A0A7V5CTF3</accession>
<dbReference type="SUPFAM" id="SSF52833">
    <property type="entry name" value="Thioredoxin-like"/>
    <property type="match status" value="1"/>
</dbReference>
<dbReference type="CDD" id="cd02968">
    <property type="entry name" value="SCO"/>
    <property type="match status" value="1"/>
</dbReference>
<dbReference type="InterPro" id="IPR013766">
    <property type="entry name" value="Thioredoxin_domain"/>
</dbReference>
<dbReference type="InterPro" id="IPR036249">
    <property type="entry name" value="Thioredoxin-like_sf"/>
</dbReference>
<name>A0A7V5CTF3_9BACT</name>
<dbReference type="InterPro" id="IPR003782">
    <property type="entry name" value="SCO1/SenC"/>
</dbReference>
<protein>
    <submittedName>
        <fullName evidence="7">SCO family protein</fullName>
    </submittedName>
</protein>
<evidence type="ECO:0000256" key="4">
    <source>
        <dbReference type="PIRSR" id="PIRSR603782-2"/>
    </source>
</evidence>
<dbReference type="PROSITE" id="PS51352">
    <property type="entry name" value="THIOREDOXIN_2"/>
    <property type="match status" value="1"/>
</dbReference>